<feature type="disulfide bond" evidence="1">
    <location>
        <begin position="41"/>
        <end position="54"/>
    </location>
</feature>
<reference evidence="6 7" key="1">
    <citation type="submission" date="2023-02" db="EMBL/GenBank/DDBJ databases">
        <title>LHISI_Scaffold_Assembly.</title>
        <authorList>
            <person name="Stuart O.P."/>
            <person name="Cleave R."/>
            <person name="Magrath M.J.L."/>
            <person name="Mikheyev A.S."/>
        </authorList>
    </citation>
    <scope>NUCLEOTIDE SEQUENCE [LARGE SCALE GENOMIC DNA]</scope>
    <source>
        <strain evidence="6">Daus_M_001</strain>
        <tissue evidence="6">Leg muscle</tissue>
    </source>
</reference>
<name>A0ABQ9GHI3_9NEOP</name>
<dbReference type="SMART" id="SM00208">
    <property type="entry name" value="TNFR"/>
    <property type="match status" value="1"/>
</dbReference>
<feature type="signal peptide" evidence="4">
    <location>
        <begin position="1"/>
        <end position="19"/>
    </location>
</feature>
<evidence type="ECO:0000259" key="5">
    <source>
        <dbReference type="PROSITE" id="PS50050"/>
    </source>
</evidence>
<feature type="region of interest" description="Disordered" evidence="2">
    <location>
        <begin position="93"/>
        <end position="208"/>
    </location>
</feature>
<keyword evidence="3" id="KW-1133">Transmembrane helix</keyword>
<protein>
    <recommendedName>
        <fullName evidence="5">TNFR-Cys domain-containing protein</fullName>
    </recommendedName>
</protein>
<dbReference type="InterPro" id="IPR001368">
    <property type="entry name" value="TNFR/NGFR_Cys_rich_reg"/>
</dbReference>
<gene>
    <name evidence="6" type="ORF">PR048_027791</name>
</gene>
<evidence type="ECO:0000256" key="1">
    <source>
        <dbReference type="PROSITE-ProRule" id="PRU00206"/>
    </source>
</evidence>
<feature type="compositionally biased region" description="Basic residues" evidence="2">
    <location>
        <begin position="122"/>
        <end position="142"/>
    </location>
</feature>
<comment type="caution">
    <text evidence="6">The sequence shown here is derived from an EMBL/GenBank/DDBJ whole genome shotgun (WGS) entry which is preliminary data.</text>
</comment>
<evidence type="ECO:0000313" key="7">
    <source>
        <dbReference type="Proteomes" id="UP001159363"/>
    </source>
</evidence>
<accession>A0ABQ9GHI3</accession>
<feature type="compositionally biased region" description="Low complexity" evidence="2">
    <location>
        <begin position="187"/>
        <end position="197"/>
    </location>
</feature>
<sequence>MSSALVPLLLSLALCPRTATPLQCRPAEQFWDSGRQRCRACTSCVPPAVVLRPCGVHRDALCGPIANLNIDWSWINGPRRRGGADLEISLLDDVAEGPSPPTTTTTTTTTTQGPDPAASSLGRKHAKKSASAGKRKKRKHKPSTPGGAAKERKHHAYRRQHKKHRHDRRTAAPEASSDVTTTGRPEAASQVRAQPVAAPQPPARGPEESFSAAESLVWDGQAFALALAVFACLFFFLVAAVYSIYQARHWRRLKTNFEAGQPLHTLCMSSLTCLPKRFTQLKT</sequence>
<feature type="domain" description="TNFR-Cys" evidence="5">
    <location>
        <begin position="23"/>
        <end position="62"/>
    </location>
</feature>
<comment type="caution">
    <text evidence="1">Lacks conserved residue(s) required for the propagation of feature annotation.</text>
</comment>
<feature type="compositionally biased region" description="Low complexity" evidence="2">
    <location>
        <begin position="102"/>
        <end position="111"/>
    </location>
</feature>
<keyword evidence="3" id="KW-0812">Transmembrane</keyword>
<keyword evidence="3" id="KW-0472">Membrane</keyword>
<dbReference type="Proteomes" id="UP001159363">
    <property type="component" value="Chromosome 11"/>
</dbReference>
<feature type="repeat" description="TNFR-Cys" evidence="1">
    <location>
        <begin position="23"/>
        <end position="62"/>
    </location>
</feature>
<proteinExistence type="predicted"/>
<feature type="transmembrane region" description="Helical" evidence="3">
    <location>
        <begin position="222"/>
        <end position="245"/>
    </location>
</feature>
<organism evidence="6 7">
    <name type="scientific">Dryococelus australis</name>
    <dbReference type="NCBI Taxonomy" id="614101"/>
    <lineage>
        <taxon>Eukaryota</taxon>
        <taxon>Metazoa</taxon>
        <taxon>Ecdysozoa</taxon>
        <taxon>Arthropoda</taxon>
        <taxon>Hexapoda</taxon>
        <taxon>Insecta</taxon>
        <taxon>Pterygota</taxon>
        <taxon>Neoptera</taxon>
        <taxon>Polyneoptera</taxon>
        <taxon>Phasmatodea</taxon>
        <taxon>Verophasmatodea</taxon>
        <taxon>Anareolatae</taxon>
        <taxon>Phasmatidae</taxon>
        <taxon>Eurycanthinae</taxon>
        <taxon>Dryococelus</taxon>
    </lineage>
</organism>
<feature type="compositionally biased region" description="Basic residues" evidence="2">
    <location>
        <begin position="151"/>
        <end position="168"/>
    </location>
</feature>
<evidence type="ECO:0000313" key="6">
    <source>
        <dbReference type="EMBL" id="KAJ8871474.1"/>
    </source>
</evidence>
<evidence type="ECO:0000256" key="4">
    <source>
        <dbReference type="SAM" id="SignalP"/>
    </source>
</evidence>
<feature type="disulfide bond" evidence="1">
    <location>
        <begin position="44"/>
        <end position="62"/>
    </location>
</feature>
<dbReference type="PROSITE" id="PS50050">
    <property type="entry name" value="TNFR_NGFR_2"/>
    <property type="match status" value="1"/>
</dbReference>
<dbReference type="PROSITE" id="PS00652">
    <property type="entry name" value="TNFR_NGFR_1"/>
    <property type="match status" value="1"/>
</dbReference>
<feature type="chain" id="PRO_5046654401" description="TNFR-Cys domain-containing protein" evidence="4">
    <location>
        <begin position="20"/>
        <end position="283"/>
    </location>
</feature>
<evidence type="ECO:0000256" key="2">
    <source>
        <dbReference type="SAM" id="MobiDB-lite"/>
    </source>
</evidence>
<evidence type="ECO:0000256" key="3">
    <source>
        <dbReference type="SAM" id="Phobius"/>
    </source>
</evidence>
<keyword evidence="4" id="KW-0732">Signal</keyword>
<dbReference type="EMBL" id="JARBHB010000012">
    <property type="protein sequence ID" value="KAJ8871474.1"/>
    <property type="molecule type" value="Genomic_DNA"/>
</dbReference>
<keyword evidence="7" id="KW-1185">Reference proteome</keyword>
<keyword evidence="1" id="KW-1015">Disulfide bond</keyword>